<dbReference type="SMART" id="SM00028">
    <property type="entry name" value="TPR"/>
    <property type="match status" value="3"/>
</dbReference>
<dbReference type="InterPro" id="IPR047150">
    <property type="entry name" value="SGT"/>
</dbReference>
<feature type="compositionally biased region" description="Low complexity" evidence="3">
    <location>
        <begin position="534"/>
        <end position="550"/>
    </location>
</feature>
<dbReference type="InterPro" id="IPR011990">
    <property type="entry name" value="TPR-like_helical_dom_sf"/>
</dbReference>
<dbReference type="OrthoDB" id="433738at2759"/>
<dbReference type="Gene3D" id="1.25.40.10">
    <property type="entry name" value="Tetratricopeptide repeat domain"/>
    <property type="match status" value="1"/>
</dbReference>
<name>A0A9P0QNB3_9ASCO</name>
<sequence length="677" mass="74261">MTITDYSYCLGIEQSLYNLISKLEETSASPSASIEEKIDADSHTHDIRHVLTYVLPMATRPFQEEEDDIAVVQETILGVATVTPHKPSSTETVLDLSTTKRDTGSDHINFATRNSALVDLDSTYEKVYAKKVFDIFFASKFNSGYLGYLSEGLQWLYGKVGTTHSKSVVERLCKRYEGDSGATEFRTQFEQDFEKLVEVLTIAKKSNPDSSQEALQSIYRLREAGNNLMVNKSYPQAIQIYTEAFKAAQISRTTVHQIPQLLTNRAIAYIGMNCFPEAIDDLNLAVSYDSNFTTGWTQLAYCHLYMGSSMISLKCYLKALKCYVAYDEKDLSRKRAVAQTLMPQFVQRLLESIQLCERRARQQKLPANDIDNIVNYVQEVVRSLDEFSTEDKNFYDLDYNINGTSNEIRRLAERNNRLNPSILNSDASQDLLVNSSIEATAIPMSIETVIPRPATQPVGGRGQGRDPFQPAVASLSRVEQFMNRMNTNLQNNTSGDSINNGDTNSSGESVNRTTRSTTTHTTHTTPGGNVIRISTSSSSNAAATPPGASGVRQQGQPTVSQAEPHLATATTTSTPGTAAPGPNYRQIISGIASAIDNANTNTGTSNGRSGVVSNVLQNLLPDYVAEGLESLMGNGARIAVNGEELTRPNGTNRPANAANSNEESNSDDTDMPEVDLD</sequence>
<organism evidence="4 5">
    <name type="scientific">[Candida] railenensis</name>
    <dbReference type="NCBI Taxonomy" id="45579"/>
    <lineage>
        <taxon>Eukaryota</taxon>
        <taxon>Fungi</taxon>
        <taxon>Dikarya</taxon>
        <taxon>Ascomycota</taxon>
        <taxon>Saccharomycotina</taxon>
        <taxon>Pichiomycetes</taxon>
        <taxon>Debaryomycetaceae</taxon>
        <taxon>Kurtzmaniella</taxon>
    </lineage>
</organism>
<evidence type="ECO:0000313" key="4">
    <source>
        <dbReference type="EMBL" id="CAH2351698.1"/>
    </source>
</evidence>
<protein>
    <submittedName>
        <fullName evidence="4">Uncharacterized protein</fullName>
    </submittedName>
</protein>
<dbReference type="GO" id="GO:0016020">
    <property type="term" value="C:membrane"/>
    <property type="evidence" value="ECO:0007669"/>
    <property type="project" value="TreeGrafter"/>
</dbReference>
<feature type="region of interest" description="Disordered" evidence="3">
    <location>
        <begin position="487"/>
        <end position="583"/>
    </location>
</feature>
<dbReference type="InterPro" id="IPR019734">
    <property type="entry name" value="TPR_rpt"/>
</dbReference>
<evidence type="ECO:0000256" key="2">
    <source>
        <dbReference type="ARBA" id="ARBA00022803"/>
    </source>
</evidence>
<dbReference type="PANTHER" id="PTHR45831">
    <property type="entry name" value="LD24721P"/>
    <property type="match status" value="1"/>
</dbReference>
<evidence type="ECO:0000256" key="3">
    <source>
        <dbReference type="SAM" id="MobiDB-lite"/>
    </source>
</evidence>
<gene>
    <name evidence="4" type="ORF">CLIB1423_04S03950</name>
</gene>
<evidence type="ECO:0000313" key="5">
    <source>
        <dbReference type="Proteomes" id="UP000837801"/>
    </source>
</evidence>
<feature type="compositionally biased region" description="Low complexity" evidence="3">
    <location>
        <begin position="567"/>
        <end position="582"/>
    </location>
</feature>
<feature type="compositionally biased region" description="Polar residues" evidence="3">
    <location>
        <begin position="487"/>
        <end position="511"/>
    </location>
</feature>
<dbReference type="PANTHER" id="PTHR45831:SF2">
    <property type="entry name" value="LD24721P"/>
    <property type="match status" value="1"/>
</dbReference>
<proteinExistence type="predicted"/>
<keyword evidence="1" id="KW-0677">Repeat</keyword>
<reference evidence="4" key="1">
    <citation type="submission" date="2022-03" db="EMBL/GenBank/DDBJ databases">
        <authorList>
            <person name="Legras J.-L."/>
            <person name="Devillers H."/>
            <person name="Grondin C."/>
        </authorList>
    </citation>
    <scope>NUCLEOTIDE SEQUENCE</scope>
    <source>
        <strain evidence="4">CLIB 1423</strain>
    </source>
</reference>
<dbReference type="GO" id="GO:0072380">
    <property type="term" value="C:TRC complex"/>
    <property type="evidence" value="ECO:0007669"/>
    <property type="project" value="TreeGrafter"/>
</dbReference>
<comment type="caution">
    <text evidence="4">The sequence shown here is derived from an EMBL/GenBank/DDBJ whole genome shotgun (WGS) entry which is preliminary data.</text>
</comment>
<feature type="compositionally biased region" description="Acidic residues" evidence="3">
    <location>
        <begin position="664"/>
        <end position="677"/>
    </location>
</feature>
<dbReference type="EMBL" id="CAKXYY010000004">
    <property type="protein sequence ID" value="CAH2351698.1"/>
    <property type="molecule type" value="Genomic_DNA"/>
</dbReference>
<keyword evidence="5" id="KW-1185">Reference proteome</keyword>
<accession>A0A9P0QNB3</accession>
<feature type="compositionally biased region" description="Low complexity" evidence="3">
    <location>
        <begin position="512"/>
        <end position="525"/>
    </location>
</feature>
<dbReference type="GO" id="GO:0060090">
    <property type="term" value="F:molecular adaptor activity"/>
    <property type="evidence" value="ECO:0007669"/>
    <property type="project" value="TreeGrafter"/>
</dbReference>
<feature type="region of interest" description="Disordered" evidence="3">
    <location>
        <begin position="642"/>
        <end position="677"/>
    </location>
</feature>
<dbReference type="Proteomes" id="UP000837801">
    <property type="component" value="Unassembled WGS sequence"/>
</dbReference>
<keyword evidence="2" id="KW-0802">TPR repeat</keyword>
<dbReference type="AlphaFoldDB" id="A0A9P0QNB3"/>
<evidence type="ECO:0000256" key="1">
    <source>
        <dbReference type="ARBA" id="ARBA00022737"/>
    </source>
</evidence>
<feature type="compositionally biased region" description="Polar residues" evidence="3">
    <location>
        <begin position="551"/>
        <end position="561"/>
    </location>
</feature>
<dbReference type="GO" id="GO:0006620">
    <property type="term" value="P:post-translational protein targeting to endoplasmic reticulum membrane"/>
    <property type="evidence" value="ECO:0007669"/>
    <property type="project" value="TreeGrafter"/>
</dbReference>
<dbReference type="SUPFAM" id="SSF48452">
    <property type="entry name" value="TPR-like"/>
    <property type="match status" value="1"/>
</dbReference>